<proteinExistence type="predicted"/>
<accession>A0A656HIA8</accession>
<sequence length="276" mass="31646">MKLSKEDADLFFRLMWELQFFVKEQLGMLPEVRDTASYKEGCSFEEKAQVRDALYDNPQFIRKFTQENPSGLSAEELAIVSGWQRFLRGSFFIERLLKKYAVFIPMEGGDNQVYGVVGLYQELDEIVHPSQLPTAVQAVLLPFKGKIIYDGMFRGYNVYFGGNYTADLKERYLVAKQNNRIVESLDAKPARKPAKPKVLHDWQPQIRSLQEQAKDLKAGNAYPALYAPTFALVKASLDFAEGATDAKPDLDALYKLLNKVDREMRKAFKVLYREES</sequence>
<dbReference type="RefSeq" id="WP_002710062.1">
    <property type="nucleotide sequence ID" value="NZ_JH651384.1"/>
</dbReference>
<gene>
    <name evidence="1" type="ORF">Thini_3673</name>
</gene>
<name>A0A656HIA8_THINJ</name>
<evidence type="ECO:0000313" key="2">
    <source>
        <dbReference type="Proteomes" id="UP000005317"/>
    </source>
</evidence>
<dbReference type="OrthoDB" id="529660at2"/>
<dbReference type="EMBL" id="JH651384">
    <property type="protein sequence ID" value="EIJ36177.1"/>
    <property type="molecule type" value="Genomic_DNA"/>
</dbReference>
<evidence type="ECO:0000313" key="1">
    <source>
        <dbReference type="EMBL" id="EIJ36177.1"/>
    </source>
</evidence>
<dbReference type="AlphaFoldDB" id="A0A656HIA8"/>
<dbReference type="Proteomes" id="UP000005317">
    <property type="component" value="Unassembled WGS sequence"/>
</dbReference>
<protein>
    <submittedName>
        <fullName evidence="1">Uncharacterized protein</fullName>
    </submittedName>
</protein>
<organism evidence="1 2">
    <name type="scientific">Thiothrix nivea (strain ATCC 35100 / DSM 5205 / JP2)</name>
    <dbReference type="NCBI Taxonomy" id="870187"/>
    <lineage>
        <taxon>Bacteria</taxon>
        <taxon>Pseudomonadati</taxon>
        <taxon>Pseudomonadota</taxon>
        <taxon>Gammaproteobacteria</taxon>
        <taxon>Thiotrichales</taxon>
        <taxon>Thiotrichaceae</taxon>
        <taxon>Thiothrix</taxon>
    </lineage>
</organism>
<reference evidence="2" key="1">
    <citation type="journal article" date="2011" name="Stand. Genomic Sci.">
        <title>Genome sequence of the filamentous, gliding Thiothrix nivea neotype strain (JP2(T)).</title>
        <authorList>
            <person name="Lapidus A."/>
            <person name="Nolan M."/>
            <person name="Lucas S."/>
            <person name="Glavina Del Rio T."/>
            <person name="Tice H."/>
            <person name="Cheng J.F."/>
            <person name="Tapia R."/>
            <person name="Han C."/>
            <person name="Goodwin L."/>
            <person name="Pitluck S."/>
            <person name="Liolios K."/>
            <person name="Pagani I."/>
            <person name="Ivanova N."/>
            <person name="Huntemann M."/>
            <person name="Mavromatis K."/>
            <person name="Mikhailova N."/>
            <person name="Pati A."/>
            <person name="Chen A."/>
            <person name="Palaniappan K."/>
            <person name="Land M."/>
            <person name="Brambilla E.M."/>
            <person name="Rohde M."/>
            <person name="Abt B."/>
            <person name="Verbarg S."/>
            <person name="Goker M."/>
            <person name="Bristow J."/>
            <person name="Eisen J.A."/>
            <person name="Markowitz V."/>
            <person name="Hugenholtz P."/>
            <person name="Kyrpides N.C."/>
            <person name="Klenk H.P."/>
            <person name="Woyke T."/>
        </authorList>
    </citation>
    <scope>NUCLEOTIDE SEQUENCE [LARGE SCALE GENOMIC DNA]</scope>
    <source>
        <strain evidence="2">ATCC 35100 / DSM 5205 / JP2</strain>
    </source>
</reference>
<keyword evidence="2" id="KW-1185">Reference proteome</keyword>